<dbReference type="InterPro" id="IPR019734">
    <property type="entry name" value="TPR_rpt"/>
</dbReference>
<dbReference type="OrthoDB" id="1874341at2759"/>
<evidence type="ECO:0000313" key="4">
    <source>
        <dbReference type="EMBL" id="KAJ6763726.1"/>
    </source>
</evidence>
<gene>
    <name evidence="4" type="ORF">OIU79_024299</name>
</gene>
<name>A0A9Q0WAK4_SALPP</name>
<dbReference type="Proteomes" id="UP001151532">
    <property type="component" value="Chromosome 13"/>
</dbReference>
<organism evidence="4 5">
    <name type="scientific">Salix purpurea</name>
    <name type="common">Purple osier willow</name>
    <dbReference type="NCBI Taxonomy" id="77065"/>
    <lineage>
        <taxon>Eukaryota</taxon>
        <taxon>Viridiplantae</taxon>
        <taxon>Streptophyta</taxon>
        <taxon>Embryophyta</taxon>
        <taxon>Tracheophyta</taxon>
        <taxon>Spermatophyta</taxon>
        <taxon>Magnoliopsida</taxon>
        <taxon>eudicotyledons</taxon>
        <taxon>Gunneridae</taxon>
        <taxon>Pentapetalae</taxon>
        <taxon>rosids</taxon>
        <taxon>fabids</taxon>
        <taxon>Malpighiales</taxon>
        <taxon>Salicaceae</taxon>
        <taxon>Saliceae</taxon>
        <taxon>Salix</taxon>
    </lineage>
</organism>
<sequence>MASKFGLAGGIPERRVRPIWDAIDSRQFKNALKHSTSLLAKCPNSPYALALKSLILERMGKSDEALSVCLNAKDLLYKNESLLMDDLTLSTLQIVFQRLDRLDLATGCYEYACSKFPSNLDLMMGLFNCYVREYSFVKQQQTAIKMYKLVGEERFLLWAVCSIQLQVFCGNGGEKLAMLAEGLLKKHVASHSLHEPEALIVYISILEQQARCGDALEILSGKLGSLLIIEVDKLRIQGRLLARSGDYATGADIYEKILELCPDDWECFLHYLGCLLEDGSSWSNGVHNDPINPQKSVDCKVSQLPDEVFHSRISTSLAFVKKLQADTSDDFIRCPYLAILEIERRKQLHGKGNDDDIVEALMLYFLKFGHLASFSSDVEAFLQVLSPDKKTEFLAKLMKTLDSPATVPTKALGQSITIFKIQELTGNLYKLPVLELESCAVQMVKMYCKSLPLSKDLDPQESMHGEELLSMVCNVLVQLFWRTRHLGYFIEAIMVLEFGLTIRRYIWQYKILLLHLYSHLGVISLAYEWYKSLDMKNILMETVSHHILPQMLASPLWGDLNNLLKDYLKFMDDHFRESADLTFLAYRHRNYSKVIEFVQFKERLQRSNQYLVARVETSVLQLKQKADNIEEEEDVLKSLNSGVHFVELSNEIGSKTLTFNEDFHSRPWWTPTTEKNYLLGPFEGLSYCPKENLTKEREENVRRVVEKKSLLPRMIYLSIHSASASLKESVEENGSKSGSKISSELKFLLEHHAKMLGYSLSDAVEVVMGVSSGVKSFEVYLCCQSYCLPFVTALCFS</sequence>
<dbReference type="FunFam" id="1.25.40.1040:FF:000007">
    <property type="entry name" value="N-alpha-acetyltransferase 25, NatB auxiliary subunit"/>
    <property type="match status" value="1"/>
</dbReference>
<keyword evidence="2" id="KW-0802">TPR repeat</keyword>
<reference evidence="4" key="1">
    <citation type="submission" date="2022-11" db="EMBL/GenBank/DDBJ databases">
        <authorList>
            <person name="Hyden B.L."/>
            <person name="Feng K."/>
            <person name="Yates T."/>
            <person name="Jawdy S."/>
            <person name="Smart L.B."/>
            <person name="Muchero W."/>
        </authorList>
    </citation>
    <scope>NUCLEOTIDE SEQUENCE</scope>
    <source>
        <tissue evidence="4">Shoot tip</tissue>
    </source>
</reference>
<protein>
    <submittedName>
        <fullName evidence="4">N-TERMINAL ACETYLTRANSFERASE-RELATED</fullName>
    </submittedName>
</protein>
<dbReference type="Gene3D" id="1.25.40.1040">
    <property type="match status" value="1"/>
</dbReference>
<comment type="caution">
    <text evidence="4">The sequence shown here is derived from an EMBL/GenBank/DDBJ whole genome shotgun (WGS) entry which is preliminary data.</text>
</comment>
<comment type="similarity">
    <text evidence="1">Belongs to the MDM20/NAA25 family.</text>
</comment>
<dbReference type="Pfam" id="PF09797">
    <property type="entry name" value="NatB_MDM20"/>
    <property type="match status" value="1"/>
</dbReference>
<dbReference type="EMBL" id="JAPFFK010000005">
    <property type="protein sequence ID" value="KAJ6763726.1"/>
    <property type="molecule type" value="Genomic_DNA"/>
</dbReference>
<keyword evidence="3" id="KW-0175">Coiled coil</keyword>
<evidence type="ECO:0000256" key="1">
    <source>
        <dbReference type="ARBA" id="ARBA00006298"/>
    </source>
</evidence>
<dbReference type="PROSITE" id="PS50005">
    <property type="entry name" value="TPR"/>
    <property type="match status" value="1"/>
</dbReference>
<dbReference type="GO" id="GO:0031416">
    <property type="term" value="C:NatB complex"/>
    <property type="evidence" value="ECO:0007669"/>
    <property type="project" value="TreeGrafter"/>
</dbReference>
<dbReference type="InterPro" id="IPR011990">
    <property type="entry name" value="TPR-like_helical_dom_sf"/>
</dbReference>
<evidence type="ECO:0000313" key="5">
    <source>
        <dbReference type="Proteomes" id="UP001151532"/>
    </source>
</evidence>
<proteinExistence type="inferred from homology"/>
<feature type="repeat" description="TPR" evidence="2">
    <location>
        <begin position="231"/>
        <end position="264"/>
    </location>
</feature>
<dbReference type="AlphaFoldDB" id="A0A9Q0WAK4"/>
<dbReference type="InterPro" id="IPR019183">
    <property type="entry name" value="NAA25_NatB_aux_su"/>
</dbReference>
<accession>A0A9Q0WAK4</accession>
<dbReference type="SUPFAM" id="SSF48452">
    <property type="entry name" value="TPR-like"/>
    <property type="match status" value="1"/>
</dbReference>
<keyword evidence="5" id="KW-1185">Reference proteome</keyword>
<dbReference type="PANTHER" id="PTHR22767">
    <property type="entry name" value="N-TERMINAL ACETYLTRANSFERASE-RELATED"/>
    <property type="match status" value="1"/>
</dbReference>
<evidence type="ECO:0000256" key="2">
    <source>
        <dbReference type="PROSITE-ProRule" id="PRU00339"/>
    </source>
</evidence>
<reference evidence="4" key="2">
    <citation type="journal article" date="2023" name="Int. J. Mol. Sci.">
        <title>De Novo Assembly and Annotation of 11 Diverse Shrub Willow (Salix) Genomes Reveals Novel Gene Organization in Sex-Linked Regions.</title>
        <authorList>
            <person name="Hyden B."/>
            <person name="Feng K."/>
            <person name="Yates T.B."/>
            <person name="Jawdy S."/>
            <person name="Cereghino C."/>
            <person name="Smart L.B."/>
            <person name="Muchero W."/>
        </authorList>
    </citation>
    <scope>NUCLEOTIDE SEQUENCE</scope>
    <source>
        <tissue evidence="4">Shoot tip</tissue>
    </source>
</reference>
<evidence type="ECO:0000256" key="3">
    <source>
        <dbReference type="SAM" id="Coils"/>
    </source>
</evidence>
<feature type="coiled-coil region" evidence="3">
    <location>
        <begin position="612"/>
        <end position="642"/>
    </location>
</feature>
<dbReference type="PANTHER" id="PTHR22767:SF3">
    <property type="entry name" value="N-ALPHA-ACETYLTRANSFERASE 25, NATB AUXILIARY SUBUNIT"/>
    <property type="match status" value="1"/>
</dbReference>